<feature type="domain" description="HTH LytTR-type" evidence="1">
    <location>
        <begin position="17"/>
        <end position="70"/>
    </location>
</feature>
<evidence type="ECO:0000259" key="1">
    <source>
        <dbReference type="PROSITE" id="PS50930"/>
    </source>
</evidence>
<sequence>MNTLYLKESLSTRRLWKIDPEEIIFIESDGHFLKITYTEGTISILKSIKDLLEILNSFTYFHRIHRSYIISERFILFIDQYNVQLKNDIKIPIGKTYRSSFLSRILNQH</sequence>
<protein>
    <submittedName>
        <fullName evidence="2">LytTR family DNA-binding domain-containing protein</fullName>
    </submittedName>
</protein>
<dbReference type="Proteomes" id="UP001337681">
    <property type="component" value="Unassembled WGS sequence"/>
</dbReference>
<evidence type="ECO:0000313" key="2">
    <source>
        <dbReference type="EMBL" id="MEE1885164.1"/>
    </source>
</evidence>
<comment type="caution">
    <text evidence="2">The sequence shown here is derived from an EMBL/GenBank/DDBJ whole genome shotgun (WGS) entry which is preliminary data.</text>
</comment>
<evidence type="ECO:0000313" key="3">
    <source>
        <dbReference type="Proteomes" id="UP001337681"/>
    </source>
</evidence>
<keyword evidence="2" id="KW-0238">DNA-binding</keyword>
<organism evidence="2 3">
    <name type="scientific">Pedobacter flavus</name>
    <dbReference type="NCBI Taxonomy" id="3113906"/>
    <lineage>
        <taxon>Bacteria</taxon>
        <taxon>Pseudomonadati</taxon>
        <taxon>Bacteroidota</taxon>
        <taxon>Sphingobacteriia</taxon>
        <taxon>Sphingobacteriales</taxon>
        <taxon>Sphingobacteriaceae</taxon>
        <taxon>Pedobacter</taxon>
    </lineage>
</organism>
<proteinExistence type="predicted"/>
<dbReference type="PROSITE" id="PS50930">
    <property type="entry name" value="HTH_LYTTR"/>
    <property type="match status" value="1"/>
</dbReference>
<keyword evidence="3" id="KW-1185">Reference proteome</keyword>
<reference evidence="2 3" key="1">
    <citation type="submission" date="2024-01" db="EMBL/GenBank/DDBJ databases">
        <title>Pedobacter sp. nov., isolated from oil-contaminated soil.</title>
        <authorList>
            <person name="Le N.T.T."/>
        </authorList>
    </citation>
    <scope>NUCLEOTIDE SEQUENCE [LARGE SCALE GENOMIC DNA]</scope>
    <source>
        <strain evidence="2 3">VNH31</strain>
    </source>
</reference>
<dbReference type="Pfam" id="PF04397">
    <property type="entry name" value="LytTR"/>
    <property type="match status" value="1"/>
</dbReference>
<name>A0ABU7H1N1_9SPHI</name>
<dbReference type="EMBL" id="JAZDQU010000002">
    <property type="protein sequence ID" value="MEE1885164.1"/>
    <property type="molecule type" value="Genomic_DNA"/>
</dbReference>
<dbReference type="Gene3D" id="2.40.50.1020">
    <property type="entry name" value="LytTr DNA-binding domain"/>
    <property type="match status" value="1"/>
</dbReference>
<dbReference type="RefSeq" id="WP_330146066.1">
    <property type="nucleotide sequence ID" value="NZ_JAZDQU010000002.1"/>
</dbReference>
<dbReference type="InterPro" id="IPR007492">
    <property type="entry name" value="LytTR_DNA-bd_dom"/>
</dbReference>
<dbReference type="SMART" id="SM00850">
    <property type="entry name" value="LytTR"/>
    <property type="match status" value="1"/>
</dbReference>
<gene>
    <name evidence="2" type="ORF">VRU49_07000</name>
</gene>
<dbReference type="GO" id="GO:0003677">
    <property type="term" value="F:DNA binding"/>
    <property type="evidence" value="ECO:0007669"/>
    <property type="project" value="UniProtKB-KW"/>
</dbReference>
<accession>A0ABU7H1N1</accession>